<sequence>MVGCCSADGLPVNGEPLAGSLSLPWLAEQFQELPPDSDVAGMYAWGTATLAWLYRELCRISYYRAIENATGFRWSTFEFQTSYLLDIMAPLPVRCRSGQVVWTYVGPMICFHLVKKHQPDRVLRQFNMSQMPPAISFTDPSLHQIDLRASMIKIDVEFMRNISGCGMHDIIFGLKHSPQANQRH</sequence>
<dbReference type="PANTHER" id="PTHR46033:SF8">
    <property type="entry name" value="PROTEIN MAINTENANCE OF MERISTEMS-LIKE"/>
    <property type="match status" value="1"/>
</dbReference>
<dbReference type="AlphaFoldDB" id="A0A5D3B9Y5"/>
<comment type="caution">
    <text evidence="2">The sequence shown here is derived from an EMBL/GenBank/DDBJ whole genome shotgun (WGS) entry which is preliminary data.</text>
</comment>
<dbReference type="InterPro" id="IPR044824">
    <property type="entry name" value="MAIN-like"/>
</dbReference>
<evidence type="ECO:0000313" key="2">
    <source>
        <dbReference type="EMBL" id="TYJ95937.1"/>
    </source>
</evidence>
<evidence type="ECO:0000313" key="3">
    <source>
        <dbReference type="Proteomes" id="UP000321393"/>
    </source>
</evidence>
<dbReference type="EMBL" id="SSTE01019218">
    <property type="protein sequence ID" value="KAA0036877.1"/>
    <property type="molecule type" value="Genomic_DNA"/>
</dbReference>
<evidence type="ECO:0000313" key="4">
    <source>
        <dbReference type="Proteomes" id="UP000321947"/>
    </source>
</evidence>
<reference evidence="3 4" key="1">
    <citation type="submission" date="2019-08" db="EMBL/GenBank/DDBJ databases">
        <title>Draft genome sequences of two oriental melons (Cucumis melo L. var makuwa).</title>
        <authorList>
            <person name="Kwon S.-Y."/>
        </authorList>
    </citation>
    <scope>NUCLEOTIDE SEQUENCE [LARGE SCALE GENOMIC DNA]</scope>
    <source>
        <strain evidence="4">cv. Chang Bougi</strain>
        <strain evidence="3">cv. SW 3</strain>
        <tissue evidence="2">Leaf</tissue>
    </source>
</reference>
<dbReference type="OrthoDB" id="1751334at2759"/>
<protein>
    <submittedName>
        <fullName evidence="2">Serine/threonine-protein phosphatase 7 long form-like protein</fullName>
    </submittedName>
</protein>
<organism evidence="2 4">
    <name type="scientific">Cucumis melo var. makuwa</name>
    <name type="common">Oriental melon</name>
    <dbReference type="NCBI Taxonomy" id="1194695"/>
    <lineage>
        <taxon>Eukaryota</taxon>
        <taxon>Viridiplantae</taxon>
        <taxon>Streptophyta</taxon>
        <taxon>Embryophyta</taxon>
        <taxon>Tracheophyta</taxon>
        <taxon>Spermatophyta</taxon>
        <taxon>Magnoliopsida</taxon>
        <taxon>eudicotyledons</taxon>
        <taxon>Gunneridae</taxon>
        <taxon>Pentapetalae</taxon>
        <taxon>rosids</taxon>
        <taxon>fabids</taxon>
        <taxon>Cucurbitales</taxon>
        <taxon>Cucurbitaceae</taxon>
        <taxon>Benincaseae</taxon>
        <taxon>Cucumis</taxon>
    </lineage>
</organism>
<dbReference type="EMBL" id="SSTD01020080">
    <property type="protein sequence ID" value="TYJ95937.1"/>
    <property type="molecule type" value="Genomic_DNA"/>
</dbReference>
<dbReference type="Proteomes" id="UP000321947">
    <property type="component" value="Unassembled WGS sequence"/>
</dbReference>
<proteinExistence type="predicted"/>
<dbReference type="GO" id="GO:0010073">
    <property type="term" value="P:meristem maintenance"/>
    <property type="evidence" value="ECO:0007669"/>
    <property type="project" value="InterPro"/>
</dbReference>
<gene>
    <name evidence="2" type="ORF">E5676_scaffold110G002570</name>
    <name evidence="1" type="ORF">E6C27_scaffold20G001930</name>
</gene>
<evidence type="ECO:0000313" key="1">
    <source>
        <dbReference type="EMBL" id="KAA0036877.1"/>
    </source>
</evidence>
<name>A0A5D3B9Y5_CUCMM</name>
<accession>A0A5D3B9Y5</accession>
<dbReference type="Proteomes" id="UP000321393">
    <property type="component" value="Unassembled WGS sequence"/>
</dbReference>
<dbReference type="PANTHER" id="PTHR46033">
    <property type="entry name" value="PROTEIN MAIN-LIKE 2"/>
    <property type="match status" value="1"/>
</dbReference>